<dbReference type="Proteomes" id="UP000003579">
    <property type="component" value="Unassembled WGS sequence"/>
</dbReference>
<gene>
    <name evidence="1" type="ORF">VDA_001594</name>
</gene>
<evidence type="ECO:0000313" key="2">
    <source>
        <dbReference type="Proteomes" id="UP000003579"/>
    </source>
</evidence>
<dbReference type="AlphaFoldDB" id="D0YVM5"/>
<proteinExistence type="predicted"/>
<name>D0YVM5_PHODD</name>
<evidence type="ECO:0000313" key="1">
    <source>
        <dbReference type="EMBL" id="EEZ40567.1"/>
    </source>
</evidence>
<keyword evidence="2" id="KW-1185">Reference proteome</keyword>
<sequence length="37" mass="4248">MAKHIMMDIAKILKECIESYGMRKVGMTVLNSVMMLM</sequence>
<organism evidence="1 2">
    <name type="scientific">Photobacterium damselae subsp. damselae CIP 102761</name>
    <dbReference type="NCBI Taxonomy" id="675817"/>
    <lineage>
        <taxon>Bacteria</taxon>
        <taxon>Pseudomonadati</taxon>
        <taxon>Pseudomonadota</taxon>
        <taxon>Gammaproteobacteria</taxon>
        <taxon>Vibrionales</taxon>
        <taxon>Vibrionaceae</taxon>
        <taxon>Photobacterium</taxon>
    </lineage>
</organism>
<protein>
    <submittedName>
        <fullName evidence="1">Uncharacterized protein</fullName>
    </submittedName>
</protein>
<dbReference type="EMBL" id="ADBS01000001">
    <property type="protein sequence ID" value="EEZ40567.1"/>
    <property type="molecule type" value="Genomic_DNA"/>
</dbReference>
<accession>D0YVM5</accession>
<reference evidence="1 2" key="1">
    <citation type="submission" date="2009-11" db="EMBL/GenBank/DDBJ databases">
        <authorList>
            <consortium name="Los Alamos National Laboratory (LANL)"/>
            <consortium name="National Microbial Pathogen Data Resource (NMPDR)"/>
            <person name="Munk A.C."/>
            <person name="Tapia R."/>
            <person name="Green L."/>
            <person name="Rogers Y."/>
            <person name="Detter J.C."/>
            <person name="Bruce D."/>
            <person name="Brettin T.S."/>
            <person name="Colwell R."/>
            <person name="Huq A."/>
            <person name="Grim C.J."/>
            <person name="Hasan N.A."/>
            <person name="Vonstein V."/>
            <person name="Bartels D."/>
        </authorList>
    </citation>
    <scope>NUCLEOTIDE SEQUENCE [LARGE SCALE GENOMIC DNA]</scope>
    <source>
        <strain evidence="1 2">CIP 102761</strain>
    </source>
</reference>